<dbReference type="Proteomes" id="UP000289996">
    <property type="component" value="Unassembled WGS sequence"/>
</dbReference>
<gene>
    <name evidence="3" type="ORF">MUDAN_MDHGFNIF_02141</name>
</gene>
<dbReference type="AlphaFoldDB" id="A0A660DUI4"/>
<keyword evidence="4" id="KW-1185">Reference proteome</keyword>
<dbReference type="GO" id="GO:1902201">
    <property type="term" value="P:negative regulation of bacterial-type flagellum-dependent cell motility"/>
    <property type="evidence" value="ECO:0007669"/>
    <property type="project" value="TreeGrafter"/>
</dbReference>
<dbReference type="InterPro" id="IPR000160">
    <property type="entry name" value="GGDEF_dom"/>
</dbReference>
<dbReference type="Pfam" id="PF00990">
    <property type="entry name" value="GGDEF"/>
    <property type="match status" value="1"/>
</dbReference>
<protein>
    <submittedName>
        <fullName evidence="3">GGDEF domain-containing protein [Lactobacillus sp.]</fullName>
    </submittedName>
</protein>
<dbReference type="PANTHER" id="PTHR45138">
    <property type="entry name" value="REGULATORY COMPONENTS OF SENSORY TRANSDUCTION SYSTEM"/>
    <property type="match status" value="1"/>
</dbReference>
<feature type="transmembrane region" description="Helical" evidence="1">
    <location>
        <begin position="104"/>
        <end position="120"/>
    </location>
</feature>
<dbReference type="SMART" id="SM00267">
    <property type="entry name" value="GGDEF"/>
    <property type="match status" value="1"/>
</dbReference>
<dbReference type="NCBIfam" id="TIGR00254">
    <property type="entry name" value="GGDEF"/>
    <property type="match status" value="1"/>
</dbReference>
<dbReference type="InterPro" id="IPR050469">
    <property type="entry name" value="Diguanylate_Cyclase"/>
</dbReference>
<dbReference type="PROSITE" id="PS50887">
    <property type="entry name" value="GGDEF"/>
    <property type="match status" value="1"/>
</dbReference>
<dbReference type="InterPro" id="IPR029787">
    <property type="entry name" value="Nucleotide_cyclase"/>
</dbReference>
<dbReference type="GO" id="GO:0005886">
    <property type="term" value="C:plasma membrane"/>
    <property type="evidence" value="ECO:0007669"/>
    <property type="project" value="TreeGrafter"/>
</dbReference>
<dbReference type="FunFam" id="3.30.70.270:FF:000001">
    <property type="entry name" value="Diguanylate cyclase domain protein"/>
    <property type="match status" value="1"/>
</dbReference>
<sequence>MLTNFLNDFFNIKAAIIALITVGLITVMTAMTYYLERRALKRSRHFGTLVHLLEAVAVVGSVILLRQTFWVLNSGDIVSWGYAIAQLTVLLFSLYLMRNLAVEVVNVIMPIAFYAQGMYMGHGGQYVAVFISMTLLLTGAIIYISRHRTDVMDTEWKYLLLQLVYGGTWSFIIWSVHPFNLIYTINVLVVFVFYMWIIRFFVKRLTNLIDRLDSLDQAINYDELTGVRNRANFDSTTVGVFGVYQKHPSIPITMVMFDIDHFKTFNDQYGHLTGDAVLKHVAQHFKQELFKQTARGQLFRYGGEEFVIIFRGVSATDAQRIVTGIRDTLQQNPVEANGQALAVNVSFGISELRLADDYFDAWFKRVDHYLYQSKKAGRNRCTVEGVTVALS</sequence>
<dbReference type="InterPro" id="IPR043128">
    <property type="entry name" value="Rev_trsase/Diguanyl_cyclase"/>
</dbReference>
<keyword evidence="1" id="KW-0812">Transmembrane</keyword>
<evidence type="ECO:0000259" key="2">
    <source>
        <dbReference type="PROSITE" id="PS50887"/>
    </source>
</evidence>
<feature type="transmembrane region" description="Helical" evidence="1">
    <location>
        <begin position="46"/>
        <end position="65"/>
    </location>
</feature>
<dbReference type="RefSeq" id="WP_225425976.1">
    <property type="nucleotide sequence ID" value="NZ_UYIG01000002.1"/>
</dbReference>
<keyword evidence="1" id="KW-0472">Membrane</keyword>
<proteinExistence type="predicted"/>
<dbReference type="Gene3D" id="3.30.70.270">
    <property type="match status" value="1"/>
</dbReference>
<feature type="domain" description="GGDEF" evidence="2">
    <location>
        <begin position="250"/>
        <end position="386"/>
    </location>
</feature>
<dbReference type="PANTHER" id="PTHR45138:SF9">
    <property type="entry name" value="DIGUANYLATE CYCLASE DGCM-RELATED"/>
    <property type="match status" value="1"/>
</dbReference>
<dbReference type="EMBL" id="UYIG01000002">
    <property type="protein sequence ID" value="VDG27207.1"/>
    <property type="molecule type" value="Genomic_DNA"/>
</dbReference>
<accession>A0A660DUI4</accession>
<dbReference type="GO" id="GO:0052621">
    <property type="term" value="F:diguanylate cyclase activity"/>
    <property type="evidence" value="ECO:0007669"/>
    <property type="project" value="TreeGrafter"/>
</dbReference>
<keyword evidence="1" id="KW-1133">Transmembrane helix</keyword>
<evidence type="ECO:0000313" key="4">
    <source>
        <dbReference type="Proteomes" id="UP000289996"/>
    </source>
</evidence>
<feature type="transmembrane region" description="Helical" evidence="1">
    <location>
        <begin position="156"/>
        <end position="176"/>
    </location>
</feature>
<dbReference type="SUPFAM" id="SSF55073">
    <property type="entry name" value="Nucleotide cyclase"/>
    <property type="match status" value="1"/>
</dbReference>
<dbReference type="CDD" id="cd01949">
    <property type="entry name" value="GGDEF"/>
    <property type="match status" value="1"/>
</dbReference>
<name>A0A660DUI4_9LACO</name>
<evidence type="ECO:0000313" key="3">
    <source>
        <dbReference type="EMBL" id="VDG27207.1"/>
    </source>
</evidence>
<feature type="transmembrane region" description="Helical" evidence="1">
    <location>
        <begin position="77"/>
        <end position="97"/>
    </location>
</feature>
<reference evidence="3 4" key="1">
    <citation type="submission" date="2018-11" db="EMBL/GenBank/DDBJ databases">
        <authorList>
            <person name="Wuyts S."/>
        </authorList>
    </citation>
    <scope>NUCLEOTIDE SEQUENCE [LARGE SCALE GENOMIC DNA]</scope>
    <source>
        <strain evidence="3">Lactobacillus mudanjiangensis AMBF249</strain>
    </source>
</reference>
<organism evidence="3 4">
    <name type="scientific">Lactiplantibacillus mudanjiangensis</name>
    <dbReference type="NCBI Taxonomy" id="1296538"/>
    <lineage>
        <taxon>Bacteria</taxon>
        <taxon>Bacillati</taxon>
        <taxon>Bacillota</taxon>
        <taxon>Bacilli</taxon>
        <taxon>Lactobacillales</taxon>
        <taxon>Lactobacillaceae</taxon>
        <taxon>Lactiplantibacillus</taxon>
    </lineage>
</organism>
<feature type="transmembrane region" description="Helical" evidence="1">
    <location>
        <begin position="182"/>
        <end position="202"/>
    </location>
</feature>
<feature type="transmembrane region" description="Helical" evidence="1">
    <location>
        <begin position="12"/>
        <end position="34"/>
    </location>
</feature>
<feature type="transmembrane region" description="Helical" evidence="1">
    <location>
        <begin position="126"/>
        <end position="144"/>
    </location>
</feature>
<dbReference type="GO" id="GO:0043709">
    <property type="term" value="P:cell adhesion involved in single-species biofilm formation"/>
    <property type="evidence" value="ECO:0007669"/>
    <property type="project" value="TreeGrafter"/>
</dbReference>
<evidence type="ECO:0000256" key="1">
    <source>
        <dbReference type="SAM" id="Phobius"/>
    </source>
</evidence>